<keyword evidence="3" id="KW-0949">S-adenosyl-L-methionine</keyword>
<dbReference type="InterPro" id="IPR029063">
    <property type="entry name" value="SAM-dependent_MTases_sf"/>
</dbReference>
<feature type="non-terminal residue" evidence="6">
    <location>
        <position position="224"/>
    </location>
</feature>
<dbReference type="InterPro" id="IPR001077">
    <property type="entry name" value="COMT_C"/>
</dbReference>
<evidence type="ECO:0000256" key="2">
    <source>
        <dbReference type="ARBA" id="ARBA00022679"/>
    </source>
</evidence>
<proteinExistence type="predicted"/>
<keyword evidence="2" id="KW-0808">Transferase</keyword>
<keyword evidence="1" id="KW-0489">Methyltransferase</keyword>
<dbReference type="CDD" id="cd02440">
    <property type="entry name" value="AdoMet_MTases"/>
    <property type="match status" value="1"/>
</dbReference>
<organism evidence="6">
    <name type="scientific">marine sediment metagenome</name>
    <dbReference type="NCBI Taxonomy" id="412755"/>
    <lineage>
        <taxon>unclassified sequences</taxon>
        <taxon>metagenomes</taxon>
        <taxon>ecological metagenomes</taxon>
    </lineage>
</organism>
<dbReference type="Pfam" id="PF00891">
    <property type="entry name" value="Methyltransf_2"/>
    <property type="match status" value="1"/>
</dbReference>
<dbReference type="Gene3D" id="3.40.50.150">
    <property type="entry name" value="Vaccinia Virus protein VP39"/>
    <property type="match status" value="1"/>
</dbReference>
<name>A0A0F8YMD3_9ZZZZ</name>
<dbReference type="GO" id="GO:0032259">
    <property type="term" value="P:methylation"/>
    <property type="evidence" value="ECO:0007669"/>
    <property type="project" value="UniProtKB-KW"/>
</dbReference>
<gene>
    <name evidence="6" type="ORF">LCGC14_2802180</name>
</gene>
<reference evidence="6" key="1">
    <citation type="journal article" date="2015" name="Nature">
        <title>Complex archaea that bridge the gap between prokaryotes and eukaryotes.</title>
        <authorList>
            <person name="Spang A."/>
            <person name="Saw J.H."/>
            <person name="Jorgensen S.L."/>
            <person name="Zaremba-Niedzwiedzka K."/>
            <person name="Martijn J."/>
            <person name="Lind A.E."/>
            <person name="van Eijk R."/>
            <person name="Schleper C."/>
            <person name="Guy L."/>
            <person name="Ettema T.J."/>
        </authorList>
    </citation>
    <scope>NUCLEOTIDE SEQUENCE</scope>
</reference>
<evidence type="ECO:0008006" key="7">
    <source>
        <dbReference type="Google" id="ProtNLM"/>
    </source>
</evidence>
<dbReference type="InterPro" id="IPR036388">
    <property type="entry name" value="WH-like_DNA-bd_sf"/>
</dbReference>
<dbReference type="SUPFAM" id="SSF53335">
    <property type="entry name" value="S-adenosyl-L-methionine-dependent methyltransferases"/>
    <property type="match status" value="1"/>
</dbReference>
<evidence type="ECO:0000256" key="1">
    <source>
        <dbReference type="ARBA" id="ARBA00022603"/>
    </source>
</evidence>
<dbReference type="GO" id="GO:0008171">
    <property type="term" value="F:O-methyltransferase activity"/>
    <property type="evidence" value="ECO:0007669"/>
    <property type="project" value="InterPro"/>
</dbReference>
<accession>A0A0F8YMD3</accession>
<dbReference type="EMBL" id="LAZR01052615">
    <property type="protein sequence ID" value="KKK82558.1"/>
    <property type="molecule type" value="Genomic_DNA"/>
</dbReference>
<dbReference type="Gene3D" id="1.10.10.10">
    <property type="entry name" value="Winged helix-like DNA-binding domain superfamily/Winged helix DNA-binding domain"/>
    <property type="match status" value="1"/>
</dbReference>
<sequence>MKFEELAYIWRGFQQSRVILTAVELGVFNKLTKPKTLKEAARSLKTSLRGTEILFKALTSIKVIKKSGKKYTNAAMANRHFVKGSPEYYGDFILWHASTWQGWSNLTEVVKTGEPLARPRDTKSLESLIMGMHNLSTKRAPELIKAIGMGGVTHALDLGGGPGTNALEMARQMDKADKVTLFDYPETLKIARRIARADGKGVKLNYKGGDFTCDSIGNSYDLIL</sequence>
<feature type="domain" description="O-methyltransferase dimerisation" evidence="5">
    <location>
        <begin position="11"/>
        <end position="80"/>
    </location>
</feature>
<dbReference type="GO" id="GO:0046983">
    <property type="term" value="F:protein dimerization activity"/>
    <property type="evidence" value="ECO:0007669"/>
    <property type="project" value="InterPro"/>
</dbReference>
<evidence type="ECO:0000259" key="4">
    <source>
        <dbReference type="Pfam" id="PF00891"/>
    </source>
</evidence>
<comment type="caution">
    <text evidence="6">The sequence shown here is derived from an EMBL/GenBank/DDBJ whole genome shotgun (WGS) entry which is preliminary data.</text>
</comment>
<feature type="domain" description="O-methyltransferase C-terminal" evidence="4">
    <location>
        <begin position="120"/>
        <end position="218"/>
    </location>
</feature>
<evidence type="ECO:0000256" key="3">
    <source>
        <dbReference type="ARBA" id="ARBA00022691"/>
    </source>
</evidence>
<dbReference type="InterPro" id="IPR016461">
    <property type="entry name" value="COMT-like"/>
</dbReference>
<dbReference type="InterPro" id="IPR012967">
    <property type="entry name" value="COMT_dimerisation"/>
</dbReference>
<evidence type="ECO:0000313" key="6">
    <source>
        <dbReference type="EMBL" id="KKK82558.1"/>
    </source>
</evidence>
<dbReference type="AlphaFoldDB" id="A0A0F8YMD3"/>
<evidence type="ECO:0000259" key="5">
    <source>
        <dbReference type="Pfam" id="PF08100"/>
    </source>
</evidence>
<dbReference type="PROSITE" id="PS51683">
    <property type="entry name" value="SAM_OMT_II"/>
    <property type="match status" value="1"/>
</dbReference>
<protein>
    <recommendedName>
        <fullName evidence="7">O-methyltransferase domain-containing protein</fullName>
    </recommendedName>
</protein>
<dbReference type="Pfam" id="PF08100">
    <property type="entry name" value="Dimerisation"/>
    <property type="match status" value="1"/>
</dbReference>